<dbReference type="GO" id="GO:0005576">
    <property type="term" value="C:extracellular region"/>
    <property type="evidence" value="ECO:0007669"/>
    <property type="project" value="UniProtKB-SubCell"/>
</dbReference>
<dbReference type="KEGG" id="abp:AGABI1DRAFT83936"/>
<evidence type="ECO:0000313" key="5">
    <source>
        <dbReference type="EMBL" id="EKM81001.1"/>
    </source>
</evidence>
<comment type="domain">
    <text evidence="2">Has a modular structure: an endo-beta-1,4-glucanase catalytic module at the N-terminus, a linker rich in serines and threonines, and a C-terminal carbohydrate-binding module (CBM).</text>
</comment>
<evidence type="ECO:0000313" key="6">
    <source>
        <dbReference type="Proteomes" id="UP000008493"/>
    </source>
</evidence>
<dbReference type="InterPro" id="IPR005103">
    <property type="entry name" value="AA9_LPMO"/>
</dbReference>
<dbReference type="Proteomes" id="UP000008493">
    <property type="component" value="Unassembled WGS sequence"/>
</dbReference>
<dbReference type="PANTHER" id="PTHR33353:SF19">
    <property type="entry name" value="GLYCOSYLHYDROLASE FAMILY 61-8 PROTEIN"/>
    <property type="match status" value="1"/>
</dbReference>
<dbReference type="CDD" id="cd21175">
    <property type="entry name" value="LPMO_AA9"/>
    <property type="match status" value="1"/>
</dbReference>
<gene>
    <name evidence="5" type="ORF">AGABI1DRAFT_83936</name>
</gene>
<keyword evidence="2" id="KW-0964">Secreted</keyword>
<dbReference type="GeneID" id="18831943"/>
<dbReference type="HOGENOM" id="CLU_031730_1_1_1"/>
<reference evidence="6" key="1">
    <citation type="journal article" date="2012" name="Proc. Natl. Acad. Sci. U.S.A.">
        <title>Genome sequence of the button mushroom Agaricus bisporus reveals mechanisms governing adaptation to a humic-rich ecological niche.</title>
        <authorList>
            <person name="Morin E."/>
            <person name="Kohler A."/>
            <person name="Baker A.R."/>
            <person name="Foulongne-Oriol M."/>
            <person name="Lombard V."/>
            <person name="Nagy L.G."/>
            <person name="Ohm R.A."/>
            <person name="Patyshakuliyeva A."/>
            <person name="Brun A."/>
            <person name="Aerts A.L."/>
            <person name="Bailey A.M."/>
            <person name="Billette C."/>
            <person name="Coutinho P.M."/>
            <person name="Deakin G."/>
            <person name="Doddapaneni H."/>
            <person name="Floudas D."/>
            <person name="Grimwood J."/>
            <person name="Hilden K."/>
            <person name="Kuees U."/>
            <person name="LaButti K.M."/>
            <person name="Lapidus A."/>
            <person name="Lindquist E.A."/>
            <person name="Lucas S.M."/>
            <person name="Murat C."/>
            <person name="Riley R.W."/>
            <person name="Salamov A.A."/>
            <person name="Schmutz J."/>
            <person name="Subramanian V."/>
            <person name="Woesten H.A.B."/>
            <person name="Xu J."/>
            <person name="Eastwood D.C."/>
            <person name="Foster G.D."/>
            <person name="Sonnenberg A.S."/>
            <person name="Cullen D."/>
            <person name="de Vries R.P."/>
            <person name="Lundell T."/>
            <person name="Hibbett D.S."/>
            <person name="Henrissat B."/>
            <person name="Burton K.S."/>
            <person name="Kerrigan R.W."/>
            <person name="Challen M.P."/>
            <person name="Grigoriev I.V."/>
            <person name="Martin F."/>
        </authorList>
    </citation>
    <scope>NUCLEOTIDE SEQUENCE [LARGE SCALE GENOMIC DNA]</scope>
    <source>
        <strain evidence="6">JB137-S8 / ATCC MYA-4627 / FGSC 10392</strain>
    </source>
</reference>
<comment type="function">
    <text evidence="2">Lytic polysaccharide monooxygenase (LMPO) that depolymerizes crystalline and amorphous polysaccharides via the oxidation of scissile alpha- or beta-(1-4)-glycosidic bonds, yielding C1 and/or C4 oxidation products. Catalysis by LPMOs requires the reduction of the active-site copper from Cu(II) to Cu(I) by a reducing agent and H(2)O(2) or O(2) as a cosubstrate.</text>
</comment>
<evidence type="ECO:0000259" key="4">
    <source>
        <dbReference type="Pfam" id="PF03443"/>
    </source>
</evidence>
<keyword evidence="2" id="KW-0119">Carbohydrate metabolism</keyword>
<keyword evidence="2" id="KW-0136">Cellulose degradation</keyword>
<dbReference type="Gene3D" id="2.70.50.70">
    <property type="match status" value="1"/>
</dbReference>
<feature type="domain" description="Auxiliary Activity family 9 catalytic" evidence="4">
    <location>
        <begin position="24"/>
        <end position="238"/>
    </location>
</feature>
<evidence type="ECO:0000256" key="3">
    <source>
        <dbReference type="SAM" id="SignalP"/>
    </source>
</evidence>
<sequence>MRYLTTFTAFLTIALRQASLVASHGGVIGYDIASKYYNGFSAYNTPVGQSTIQREWDTFNPITNPTDSFLSCNNNGASLGSGQLSATVDAGSQVVAYWNQWPHTIGPVMVYMASCSGACASAMPSDLSWFKIDEAGLMSGTLTTGQWAMGELVANNNSWTTTIPANLAPGEYMIRHELLAIHTSNQPQFYPECAHLVVTGSGSAQPSGNSLVRFPGAYKVSDPGVTIDIYSHPDVTDYTIPGPAVWRG</sequence>
<accession>K5WZN3</accession>
<dbReference type="STRING" id="597362.K5WZN3"/>
<dbReference type="OMA" id="WKQWTHE"/>
<keyword evidence="3" id="KW-0732">Signal</keyword>
<protein>
    <recommendedName>
        <fullName evidence="2">AA9 family lytic polysaccharide monooxygenase</fullName>
        <ecNumber evidence="2">1.14.99.56</ecNumber>
    </recommendedName>
    <alternativeName>
        <fullName evidence="2">Endo-beta-1,4-glucanase</fullName>
    </alternativeName>
    <alternativeName>
        <fullName evidence="2">Glycosyl hydrolase 61 family protein</fullName>
    </alternativeName>
</protein>
<dbReference type="GO" id="GO:0008810">
    <property type="term" value="F:cellulase activity"/>
    <property type="evidence" value="ECO:0007669"/>
    <property type="project" value="UniProtKB-UniRule"/>
</dbReference>
<comment type="subcellular location">
    <subcellularLocation>
        <location evidence="2">Secreted</location>
    </subcellularLocation>
</comment>
<keyword evidence="1 2" id="KW-1015">Disulfide bond</keyword>
<feature type="chain" id="PRO_5003890966" description="AA9 family lytic polysaccharide monooxygenase" evidence="3">
    <location>
        <begin position="24"/>
        <end position="248"/>
    </location>
</feature>
<name>K5WZN3_AGABU</name>
<dbReference type="EMBL" id="JH971388">
    <property type="protein sequence ID" value="EKM81001.1"/>
    <property type="molecule type" value="Genomic_DNA"/>
</dbReference>
<dbReference type="AlphaFoldDB" id="K5WZN3"/>
<dbReference type="Pfam" id="PF03443">
    <property type="entry name" value="AA9"/>
    <property type="match status" value="1"/>
</dbReference>
<evidence type="ECO:0000256" key="2">
    <source>
        <dbReference type="RuleBase" id="RU368122"/>
    </source>
</evidence>
<organism evidence="5 6">
    <name type="scientific">Agaricus bisporus var. burnettii (strain JB137-S8 / ATCC MYA-4627 / FGSC 10392)</name>
    <name type="common">White button mushroom</name>
    <dbReference type="NCBI Taxonomy" id="597362"/>
    <lineage>
        <taxon>Eukaryota</taxon>
        <taxon>Fungi</taxon>
        <taxon>Dikarya</taxon>
        <taxon>Basidiomycota</taxon>
        <taxon>Agaricomycotina</taxon>
        <taxon>Agaricomycetes</taxon>
        <taxon>Agaricomycetidae</taxon>
        <taxon>Agaricales</taxon>
        <taxon>Agaricineae</taxon>
        <taxon>Agaricaceae</taxon>
        <taxon>Agaricus</taxon>
    </lineage>
</organism>
<dbReference type="eggNOG" id="ENOG502SJF0">
    <property type="taxonomic scope" value="Eukaryota"/>
</dbReference>
<dbReference type="InParanoid" id="K5WZN3"/>
<keyword evidence="2" id="KW-0624">Polysaccharide degradation</keyword>
<dbReference type="EC" id="1.14.99.56" evidence="2"/>
<dbReference type="RefSeq" id="XP_007328537.1">
    <property type="nucleotide sequence ID" value="XM_007328475.1"/>
</dbReference>
<keyword evidence="6" id="KW-1185">Reference proteome</keyword>
<comment type="catalytic activity">
    <reaction evidence="2">
        <text>[(1-&gt;4)-beta-D-glucosyl]n+m + reduced acceptor + O2 = 4-dehydro-beta-D-glucosyl-[(1-&gt;4)-beta-D-glucosyl]n-1 + [(1-&gt;4)-beta-D-glucosyl]m + acceptor + H2O.</text>
        <dbReference type="EC" id="1.14.99.56"/>
    </reaction>
</comment>
<feature type="signal peptide" evidence="3">
    <location>
        <begin position="1"/>
        <end position="23"/>
    </location>
</feature>
<proteinExistence type="predicted"/>
<dbReference type="GO" id="GO:0030245">
    <property type="term" value="P:cellulose catabolic process"/>
    <property type="evidence" value="ECO:0007669"/>
    <property type="project" value="UniProtKB-UniRule"/>
</dbReference>
<evidence type="ECO:0000256" key="1">
    <source>
        <dbReference type="ARBA" id="ARBA00023157"/>
    </source>
</evidence>
<dbReference type="GO" id="GO:0030248">
    <property type="term" value="F:cellulose binding"/>
    <property type="evidence" value="ECO:0007669"/>
    <property type="project" value="UniProtKB-UniRule"/>
</dbReference>
<dbReference type="OrthoDB" id="4849160at2759"/>
<dbReference type="InterPro" id="IPR049892">
    <property type="entry name" value="AA9"/>
</dbReference>
<dbReference type="PANTHER" id="PTHR33353">
    <property type="entry name" value="PUTATIVE (AFU_ORTHOLOGUE AFUA_1G12560)-RELATED"/>
    <property type="match status" value="1"/>
</dbReference>